<gene>
    <name evidence="3" type="ORF">BCB69_05885</name>
</gene>
<dbReference type="GO" id="GO:0016757">
    <property type="term" value="F:glycosyltransferase activity"/>
    <property type="evidence" value="ECO:0007669"/>
    <property type="project" value="InterPro"/>
</dbReference>
<evidence type="ECO:0000313" key="4">
    <source>
        <dbReference type="Proteomes" id="UP000094757"/>
    </source>
</evidence>
<dbReference type="RefSeq" id="WP_069177297.1">
    <property type="nucleotide sequence ID" value="NZ_CP017037.1"/>
</dbReference>
<dbReference type="PANTHER" id="PTHR45947">
    <property type="entry name" value="SULFOQUINOVOSYL TRANSFERASE SQD2"/>
    <property type="match status" value="1"/>
</dbReference>
<dbReference type="STRING" id="39950.BCB69_05885"/>
<dbReference type="CDD" id="cd03819">
    <property type="entry name" value="GT4_WavL-like"/>
    <property type="match status" value="1"/>
</dbReference>
<evidence type="ECO:0008006" key="5">
    <source>
        <dbReference type="Google" id="ProtNLM"/>
    </source>
</evidence>
<feature type="domain" description="Glycosyltransferase subfamily 4-like N-terminal" evidence="2">
    <location>
        <begin position="13"/>
        <end position="158"/>
    </location>
</feature>
<evidence type="ECO:0000259" key="2">
    <source>
        <dbReference type="Pfam" id="PF13439"/>
    </source>
</evidence>
<dbReference type="PANTHER" id="PTHR45947:SF14">
    <property type="entry name" value="SLL1723 PROTEIN"/>
    <property type="match status" value="1"/>
</dbReference>
<accession>A0A1B3WEW5</accession>
<name>A0A1B3WEW5_9FIRM</name>
<reference evidence="4" key="1">
    <citation type="submission" date="2016-08" db="EMBL/GenBank/DDBJ databases">
        <authorList>
            <person name="Holder M.E."/>
            <person name="Ajami N.J."/>
            <person name="Petrosino J.F."/>
        </authorList>
    </citation>
    <scope>NUCLEOTIDE SEQUENCE [LARGE SCALE GENOMIC DNA]</scope>
    <source>
        <strain evidence="4">F0677</strain>
    </source>
</reference>
<dbReference type="InterPro" id="IPR050194">
    <property type="entry name" value="Glycosyltransferase_grp1"/>
</dbReference>
<dbReference type="Gene3D" id="3.40.50.2000">
    <property type="entry name" value="Glycogen Phosphorylase B"/>
    <property type="match status" value="2"/>
</dbReference>
<dbReference type="Pfam" id="PF13439">
    <property type="entry name" value="Glyco_transf_4"/>
    <property type="match status" value="1"/>
</dbReference>
<dbReference type="Pfam" id="PF00534">
    <property type="entry name" value="Glycos_transf_1"/>
    <property type="match status" value="1"/>
</dbReference>
<dbReference type="InterPro" id="IPR028098">
    <property type="entry name" value="Glyco_trans_4-like_N"/>
</dbReference>
<dbReference type="InterPro" id="IPR001296">
    <property type="entry name" value="Glyco_trans_1"/>
</dbReference>
<dbReference type="AlphaFoldDB" id="A0A1B3WEW5"/>
<organism evidence="3 4">
    <name type="scientific">Dialister pneumosintes</name>
    <dbReference type="NCBI Taxonomy" id="39950"/>
    <lineage>
        <taxon>Bacteria</taxon>
        <taxon>Bacillati</taxon>
        <taxon>Bacillota</taxon>
        <taxon>Negativicutes</taxon>
        <taxon>Veillonellales</taxon>
        <taxon>Veillonellaceae</taxon>
        <taxon>Dialister</taxon>
    </lineage>
</organism>
<dbReference type="SUPFAM" id="SSF53756">
    <property type="entry name" value="UDP-Glycosyltransferase/glycogen phosphorylase"/>
    <property type="match status" value="1"/>
</dbReference>
<sequence>MKRILFVVPRMNIGGAETYVFTVIKELHQRGYEVFLASGGGQLADKLSDMGIPTFFLPIRLSRSLSAWLLARIVKKHHIDLIHANSGAAGIVAAKVKRQLGIPVVYTAHGIFGNPEREYVIDELDTLICVSEYVKRDAIQRGFHESHLLVRYSGIDTDTFKPDSAVREKLRKQYGIDKDTLVLAVVSRIKNLQHKGHQYLLDVLSQYASKESWKLVVIGKGHGLPVLKRQVRQLGLSGKVICLGHRTDVAYCLQMADVLVLPSRFETFGLVLAEGMAMGKPAIAFDVGGTSEVIKDGETGFLVEKNNTQELYEKIKQLDEDRVLLSTFSTQGMHWVRERFTTKKMVDELEVIYKKLFY</sequence>
<dbReference type="Proteomes" id="UP000094757">
    <property type="component" value="Chromosome"/>
</dbReference>
<protein>
    <recommendedName>
        <fullName evidence="5">Glycosyl transferase family 1</fullName>
    </recommendedName>
</protein>
<dbReference type="EMBL" id="CP017037">
    <property type="protein sequence ID" value="AOH39512.1"/>
    <property type="molecule type" value="Genomic_DNA"/>
</dbReference>
<evidence type="ECO:0000313" key="3">
    <source>
        <dbReference type="EMBL" id="AOH39512.1"/>
    </source>
</evidence>
<proteinExistence type="predicted"/>
<dbReference type="KEGG" id="dpn:BCB69_05885"/>
<evidence type="ECO:0000259" key="1">
    <source>
        <dbReference type="Pfam" id="PF00534"/>
    </source>
</evidence>
<feature type="domain" description="Glycosyl transferase family 1" evidence="1">
    <location>
        <begin position="167"/>
        <end position="329"/>
    </location>
</feature>